<dbReference type="EnsemblPlants" id="Kaladp0024s0074.1.v1.1">
    <property type="protein sequence ID" value="Kaladp0024s0074.1.v1.1.CDS.1"/>
    <property type="gene ID" value="Kaladp0024s0074.v1.1"/>
</dbReference>
<dbReference type="OMA" id="HGWNRTS"/>
<organism evidence="2 3">
    <name type="scientific">Kalanchoe fedtschenkoi</name>
    <name type="common">Lavender scallops</name>
    <name type="synonym">South American air plant</name>
    <dbReference type="NCBI Taxonomy" id="63787"/>
    <lineage>
        <taxon>Eukaryota</taxon>
        <taxon>Viridiplantae</taxon>
        <taxon>Streptophyta</taxon>
        <taxon>Embryophyta</taxon>
        <taxon>Tracheophyta</taxon>
        <taxon>Spermatophyta</taxon>
        <taxon>Magnoliopsida</taxon>
        <taxon>eudicotyledons</taxon>
        <taxon>Gunneridae</taxon>
        <taxon>Pentapetalae</taxon>
        <taxon>Saxifragales</taxon>
        <taxon>Crassulaceae</taxon>
        <taxon>Kalanchoe</taxon>
    </lineage>
</organism>
<accession>A0A7N0ZS97</accession>
<proteinExistence type="predicted"/>
<evidence type="ECO:0000313" key="3">
    <source>
        <dbReference type="Proteomes" id="UP000594263"/>
    </source>
</evidence>
<dbReference type="Gramene" id="Kaladp0024s0074.1.v1.1">
    <property type="protein sequence ID" value="Kaladp0024s0074.1.v1.1.CDS.1"/>
    <property type="gene ID" value="Kaladp0024s0074.v1.1"/>
</dbReference>
<evidence type="ECO:0000313" key="2">
    <source>
        <dbReference type="EnsemblPlants" id="Kaladp0024s0074.1.v1.1.CDS.1"/>
    </source>
</evidence>
<dbReference type="AlphaFoldDB" id="A0A7N0ZS97"/>
<sequence>MFKVQGTDQSSMQQQKHGWNRTSQDYNNHLMQMMRTASIREDVPQYPSVHHVFKKKAAGTTAQEKTGAAEERVDEEDADLAQQKQKGFELCKWTTFKKAR</sequence>
<feature type="region of interest" description="Disordered" evidence="1">
    <location>
        <begin position="54"/>
        <end position="78"/>
    </location>
</feature>
<reference evidence="2" key="1">
    <citation type="submission" date="2021-01" db="UniProtKB">
        <authorList>
            <consortium name="EnsemblPlants"/>
        </authorList>
    </citation>
    <scope>IDENTIFICATION</scope>
</reference>
<dbReference type="PANTHER" id="PTHR38224:SF1">
    <property type="entry name" value="PHLOEM SPECIFIC PROTEIN"/>
    <property type="match status" value="1"/>
</dbReference>
<protein>
    <submittedName>
        <fullName evidence="2">Uncharacterized protein</fullName>
    </submittedName>
</protein>
<name>A0A7N0ZS97_KALFE</name>
<feature type="region of interest" description="Disordered" evidence="1">
    <location>
        <begin position="1"/>
        <end position="24"/>
    </location>
</feature>
<dbReference type="PANTHER" id="PTHR38224">
    <property type="entry name" value="PHLOEM SPECIFIC PROTEIN"/>
    <property type="match status" value="1"/>
</dbReference>
<dbReference type="Proteomes" id="UP000594263">
    <property type="component" value="Unplaced"/>
</dbReference>
<evidence type="ECO:0000256" key="1">
    <source>
        <dbReference type="SAM" id="MobiDB-lite"/>
    </source>
</evidence>
<keyword evidence="3" id="KW-1185">Reference proteome</keyword>